<dbReference type="CDD" id="cd04041">
    <property type="entry name" value="C2A_fungal"/>
    <property type="match status" value="1"/>
</dbReference>
<evidence type="ECO:0000256" key="5">
    <source>
        <dbReference type="ARBA" id="ARBA00022737"/>
    </source>
</evidence>
<keyword evidence="7 12" id="KW-1133">Transmembrane helix</keyword>
<evidence type="ECO:0000313" key="16">
    <source>
        <dbReference type="Proteomes" id="UP000504636"/>
    </source>
</evidence>
<feature type="compositionally biased region" description="Basic and acidic residues" evidence="11">
    <location>
        <begin position="29"/>
        <end position="41"/>
    </location>
</feature>
<dbReference type="GO" id="GO:0005789">
    <property type="term" value="C:endoplasmic reticulum membrane"/>
    <property type="evidence" value="ECO:0007669"/>
    <property type="project" value="UniProtKB-SubCell"/>
</dbReference>
<evidence type="ECO:0000256" key="2">
    <source>
        <dbReference type="ARBA" id="ARBA00022448"/>
    </source>
</evidence>
<feature type="compositionally biased region" description="Basic and acidic residues" evidence="11">
    <location>
        <begin position="223"/>
        <end position="244"/>
    </location>
</feature>
<feature type="compositionally biased region" description="Polar residues" evidence="11">
    <location>
        <begin position="76"/>
        <end position="93"/>
    </location>
</feature>
<dbReference type="InterPro" id="IPR037765">
    <property type="entry name" value="C2B_Tricalbin"/>
</dbReference>
<proteinExistence type="predicted"/>
<dbReference type="GO" id="GO:0006869">
    <property type="term" value="P:lipid transport"/>
    <property type="evidence" value="ECO:0007669"/>
    <property type="project" value="UniProtKB-KW"/>
</dbReference>
<evidence type="ECO:0000256" key="3">
    <source>
        <dbReference type="ARBA" id="ARBA00022553"/>
    </source>
</evidence>
<dbReference type="Proteomes" id="UP000504636">
    <property type="component" value="Unplaced"/>
</dbReference>
<evidence type="ECO:0000256" key="10">
    <source>
        <dbReference type="ARBA" id="ARBA00023136"/>
    </source>
</evidence>
<keyword evidence="16" id="KW-1185">Reference proteome</keyword>
<feature type="compositionally biased region" description="Basic and acidic residues" evidence="11">
    <location>
        <begin position="170"/>
        <end position="182"/>
    </location>
</feature>
<keyword evidence="10 12" id="KW-0472">Membrane</keyword>
<dbReference type="Pfam" id="PF25669">
    <property type="entry name" value="SMP_MUG190-like"/>
    <property type="match status" value="1"/>
</dbReference>
<evidence type="ECO:0000256" key="4">
    <source>
        <dbReference type="ARBA" id="ARBA00022692"/>
    </source>
</evidence>
<feature type="compositionally biased region" description="Basic and acidic residues" evidence="11">
    <location>
        <begin position="425"/>
        <end position="442"/>
    </location>
</feature>
<accession>A0A6A6YNI5</accession>
<dbReference type="InterPro" id="IPR035892">
    <property type="entry name" value="C2_domain_sf"/>
</dbReference>
<dbReference type="Pfam" id="PF25331">
    <property type="entry name" value="C2_Mug190_3rd"/>
    <property type="match status" value="1"/>
</dbReference>
<dbReference type="InterPro" id="IPR000008">
    <property type="entry name" value="C2_dom"/>
</dbReference>
<feature type="domain" description="C2" evidence="13">
    <location>
        <begin position="826"/>
        <end position="962"/>
    </location>
</feature>
<feature type="region of interest" description="Disordered" evidence="11">
    <location>
        <begin position="423"/>
        <end position="483"/>
    </location>
</feature>
<dbReference type="GO" id="GO:0008289">
    <property type="term" value="F:lipid binding"/>
    <property type="evidence" value="ECO:0007669"/>
    <property type="project" value="UniProtKB-KW"/>
</dbReference>
<evidence type="ECO:0000256" key="1">
    <source>
        <dbReference type="ARBA" id="ARBA00004586"/>
    </source>
</evidence>
<feature type="domain" description="C2" evidence="13">
    <location>
        <begin position="611"/>
        <end position="742"/>
    </location>
</feature>
<dbReference type="PROSITE" id="PS51847">
    <property type="entry name" value="SMP"/>
    <property type="match status" value="1"/>
</dbReference>
<dbReference type="AlphaFoldDB" id="A0A6A6YNI5"/>
<keyword evidence="8" id="KW-0445">Lipid transport</keyword>
<reference evidence="17" key="3">
    <citation type="submission" date="2025-04" db="UniProtKB">
        <authorList>
            <consortium name="RefSeq"/>
        </authorList>
    </citation>
    <scope>IDENTIFICATION</scope>
    <source>
        <strain evidence="17">CBS 304.34</strain>
    </source>
</reference>
<dbReference type="SUPFAM" id="SSF49562">
    <property type="entry name" value="C2 domain (Calcium/lipid-binding domain, CaLB)"/>
    <property type="match status" value="2"/>
</dbReference>
<keyword evidence="5" id="KW-0677">Repeat</keyword>
<evidence type="ECO:0000313" key="17">
    <source>
        <dbReference type="RefSeq" id="XP_033577083.1"/>
    </source>
</evidence>
<feature type="compositionally biased region" description="Polar residues" evidence="11">
    <location>
        <begin position="1188"/>
        <end position="1202"/>
    </location>
</feature>
<feature type="compositionally biased region" description="Basic residues" evidence="11">
    <location>
        <begin position="1216"/>
        <end position="1227"/>
    </location>
</feature>
<dbReference type="PROSITE" id="PS50004">
    <property type="entry name" value="C2"/>
    <property type="match status" value="2"/>
</dbReference>
<comment type="subcellular location">
    <subcellularLocation>
        <location evidence="1">Endoplasmic reticulum membrane</location>
    </subcellularLocation>
</comment>
<keyword evidence="4 12" id="KW-0812">Transmembrane</keyword>
<evidence type="ECO:0000256" key="9">
    <source>
        <dbReference type="ARBA" id="ARBA00023121"/>
    </source>
</evidence>
<name>A0A6A6YNI5_9PEZI</name>
<dbReference type="InterPro" id="IPR037767">
    <property type="entry name" value="C2A_Mug190-like"/>
</dbReference>
<feature type="region of interest" description="Disordered" evidence="11">
    <location>
        <begin position="1"/>
        <end position="250"/>
    </location>
</feature>
<feature type="compositionally biased region" description="Basic and acidic residues" evidence="11">
    <location>
        <begin position="136"/>
        <end position="147"/>
    </location>
</feature>
<keyword evidence="3" id="KW-0597">Phosphoprotein</keyword>
<feature type="region of interest" description="Disordered" evidence="11">
    <location>
        <begin position="803"/>
        <end position="822"/>
    </location>
</feature>
<evidence type="ECO:0000256" key="8">
    <source>
        <dbReference type="ARBA" id="ARBA00023055"/>
    </source>
</evidence>
<evidence type="ECO:0000259" key="13">
    <source>
        <dbReference type="PROSITE" id="PS50004"/>
    </source>
</evidence>
<dbReference type="CDD" id="cd04052">
    <property type="entry name" value="C2B_Tricalbin-like"/>
    <property type="match status" value="1"/>
</dbReference>
<feature type="compositionally biased region" description="Basic and acidic residues" evidence="11">
    <location>
        <begin position="111"/>
        <end position="123"/>
    </location>
</feature>
<dbReference type="GeneID" id="54465238"/>
<reference evidence="15 17" key="1">
    <citation type="journal article" date="2020" name="Stud. Mycol.">
        <title>101 Dothideomycetes genomes: a test case for predicting lifestyles and emergence of pathogens.</title>
        <authorList>
            <person name="Haridas S."/>
            <person name="Albert R."/>
            <person name="Binder M."/>
            <person name="Bloem J."/>
            <person name="Labutti K."/>
            <person name="Salamov A."/>
            <person name="Andreopoulos B."/>
            <person name="Baker S."/>
            <person name="Barry K."/>
            <person name="Bills G."/>
            <person name="Bluhm B."/>
            <person name="Cannon C."/>
            <person name="Castanera R."/>
            <person name="Culley D."/>
            <person name="Daum C."/>
            <person name="Ezra D."/>
            <person name="Gonzalez J."/>
            <person name="Henrissat B."/>
            <person name="Kuo A."/>
            <person name="Liang C."/>
            <person name="Lipzen A."/>
            <person name="Lutzoni F."/>
            <person name="Magnuson J."/>
            <person name="Mondo S."/>
            <person name="Nolan M."/>
            <person name="Ohm R."/>
            <person name="Pangilinan J."/>
            <person name="Park H.-J."/>
            <person name="Ramirez L."/>
            <person name="Alfaro M."/>
            <person name="Sun H."/>
            <person name="Tritt A."/>
            <person name="Yoshinaga Y."/>
            <person name="Zwiers L.-H."/>
            <person name="Turgeon B."/>
            <person name="Goodwin S."/>
            <person name="Spatafora J."/>
            <person name="Crous P."/>
            <person name="Grigoriev I."/>
        </authorList>
    </citation>
    <scope>NUCLEOTIDE SEQUENCE</scope>
    <source>
        <strain evidence="15 17">CBS 304.34</strain>
    </source>
</reference>
<evidence type="ECO:0000313" key="15">
    <source>
        <dbReference type="EMBL" id="KAF2810119.1"/>
    </source>
</evidence>
<dbReference type="PANTHER" id="PTHR47348:SF2">
    <property type="entry name" value="MEIOTICALLY UP-REGULATED 190 PROTEIN"/>
    <property type="match status" value="1"/>
</dbReference>
<evidence type="ECO:0000259" key="14">
    <source>
        <dbReference type="PROSITE" id="PS51847"/>
    </source>
</evidence>
<protein>
    <recommendedName>
        <fullName evidence="18">Meiotically up-regulated gene 190 protein</fullName>
    </recommendedName>
</protein>
<reference evidence="17" key="2">
    <citation type="submission" date="2020-04" db="EMBL/GenBank/DDBJ databases">
        <authorList>
            <consortium name="NCBI Genome Project"/>
        </authorList>
    </citation>
    <scope>NUCLEOTIDE SEQUENCE</scope>
    <source>
        <strain evidence="17">CBS 304.34</strain>
    </source>
</reference>
<dbReference type="RefSeq" id="XP_033577083.1">
    <property type="nucleotide sequence ID" value="XM_033724345.1"/>
</dbReference>
<keyword evidence="9" id="KW-0446">Lipid-binding</keyword>
<dbReference type="InterPro" id="IPR031468">
    <property type="entry name" value="SMP_LBD"/>
</dbReference>
<evidence type="ECO:0000256" key="6">
    <source>
        <dbReference type="ARBA" id="ARBA00022824"/>
    </source>
</evidence>
<sequence length="1269" mass="141342">MSGNEDSETTRRDYRPGYTPHHQIPTIQKYREEKAQRKEDYGPPQDETDAPSRTQQLGDTWNKYRHGEETNDSDASKQPYQSENKNKMGQESTQAEDHANGDYTQGAGSETKTEQEDSEDHAQGDYTQGAGSGVKTEQDSKDVKNPDVAEDTSQTTYAQMDPRQKRKDMQKRSDDRIEREVTDPVTHLPVTIHDFTIKDLKHTPQNGPPAGEEPRSATGGANKNKDDGQLGKERDEMQQSHEEIEALFPPPEFEAAREEIAYVYKTAVTIGIGLVSAALTSIILLFQLTKNSTGVSRVILSAIEGALALASSVAVIMGMRQWTENRIKGVWETEVWNAERQQGKKQANSQTPESTQWLNSLMASIWPLVNPDLFTSVADTLEDVMQASLPRMVRMVSVDDIGQGSEALRILGVRWLPTGAAARSVTKDGKLDEGEGEGKSDRTVPGQGELQEKPDGGNSKGQNDDGDGEKEKEQGQSVAEGMEAEEGDFVNVEIAFAYRPRTGKKGMRNRANNAHLYLAFYLPANIKLPVWVELHGIVGTLRLRLQLTPDPPFFSLCTLTFLGQPKVDLSCIPLLKKGPNIMDLPLISNFVQSSVDAAMAEYVAPKSLTLDLKDMLVGDDFKKDTTARGVIVVTIKRAFDFKEGDPGIAMIKDGSADPYVSVGWAKFGKPVWSTRVILTEMHPHWEETAYILVSPEELNVDERLRVQLWDSDRSTADDDLGRIELDIKMLMRDPHSNGKMWDRQDGFKALKAGEGMPGKLDWSVGYFSKQRITDNQLAEQDEDPGVKNIDQLKKKVYEESGRKLREASKDESAEIEQQKAQDLKTRQDELIIASPPASDYPTGILSIQIHQITGLELEAINKNKASKNESGTDEEEDGDDLPSAYCTIILNHQKIFRTRTKPKNSKPFFNAGCERMIRDIRTSEVHISVRDSRVHEDDPLLGIIYLPLAKVFAKRSQINGFFPLAGGIGYGRARVSLVFRSIQLQAPRNMLGWDYGTVEIGSEAKSIGLPKELEGLRLKTRIGSAKGKMQAQGGTWKAKGGRSIKLAVRKRYTASLIVEFRTASSWRDHTPAFAVLWLKDIPDDEEQTIKVPVWKGDMKRAEHNCLPESGTKVGEIELKITFWSGLGAFHSKLASKDTNLSDVMEVLDTCQDDDDTDFTDGAHHEAEADSTDTSSSSDSSSDDEGEATPTTRSGASTDSLESNGKRGTIDQIKDYRGHKKQLHRKNRGIMQWKGPRTLQWMKHKIDHAEEKITSQLKHSERDTGIETEV</sequence>
<evidence type="ECO:0000256" key="7">
    <source>
        <dbReference type="ARBA" id="ARBA00022989"/>
    </source>
</evidence>
<dbReference type="InterPro" id="IPR057349">
    <property type="entry name" value="C2_Mug190_3rd"/>
</dbReference>
<keyword evidence="2" id="KW-0813">Transport</keyword>
<feature type="region of interest" description="Disordered" evidence="11">
    <location>
        <begin position="1155"/>
        <end position="1229"/>
    </location>
</feature>
<evidence type="ECO:0000256" key="11">
    <source>
        <dbReference type="SAM" id="MobiDB-lite"/>
    </source>
</evidence>
<feature type="domain" description="SMP-LTD" evidence="14">
    <location>
        <begin position="351"/>
        <end position="613"/>
    </location>
</feature>
<gene>
    <name evidence="15 17" type="ORF">BDZ99DRAFT_508674</name>
</gene>
<feature type="transmembrane region" description="Helical" evidence="12">
    <location>
        <begin position="262"/>
        <end position="286"/>
    </location>
</feature>
<dbReference type="OrthoDB" id="419768at2759"/>
<feature type="transmembrane region" description="Helical" evidence="12">
    <location>
        <begin position="298"/>
        <end position="319"/>
    </location>
</feature>
<evidence type="ECO:0000256" key="12">
    <source>
        <dbReference type="SAM" id="Phobius"/>
    </source>
</evidence>
<evidence type="ECO:0008006" key="18">
    <source>
        <dbReference type="Google" id="ProtNLM"/>
    </source>
</evidence>
<keyword evidence="6" id="KW-0256">Endoplasmic reticulum</keyword>
<organism evidence="15">
    <name type="scientific">Mytilinidion resinicola</name>
    <dbReference type="NCBI Taxonomy" id="574789"/>
    <lineage>
        <taxon>Eukaryota</taxon>
        <taxon>Fungi</taxon>
        <taxon>Dikarya</taxon>
        <taxon>Ascomycota</taxon>
        <taxon>Pezizomycotina</taxon>
        <taxon>Dothideomycetes</taxon>
        <taxon>Pleosporomycetidae</taxon>
        <taxon>Mytilinidiales</taxon>
        <taxon>Mytilinidiaceae</taxon>
        <taxon>Mytilinidion</taxon>
    </lineage>
</organism>
<dbReference type="GO" id="GO:0061817">
    <property type="term" value="P:endoplasmic reticulum-plasma membrane tethering"/>
    <property type="evidence" value="ECO:0007669"/>
    <property type="project" value="InterPro"/>
</dbReference>
<dbReference type="Gene3D" id="2.60.40.150">
    <property type="entry name" value="C2 domain"/>
    <property type="match status" value="2"/>
</dbReference>
<dbReference type="Pfam" id="PF00168">
    <property type="entry name" value="C2"/>
    <property type="match status" value="2"/>
</dbReference>
<dbReference type="PANTHER" id="PTHR47348">
    <property type="entry name" value="MEIOTICALLY UP-REGULATED GENE 190 PROTEIN"/>
    <property type="match status" value="1"/>
</dbReference>
<feature type="compositionally biased region" description="Basic and acidic residues" evidence="11">
    <location>
        <begin position="1203"/>
        <end position="1215"/>
    </location>
</feature>
<dbReference type="SMART" id="SM00239">
    <property type="entry name" value="C2"/>
    <property type="match status" value="2"/>
</dbReference>
<dbReference type="EMBL" id="MU003700">
    <property type="protein sequence ID" value="KAF2810119.1"/>
    <property type="molecule type" value="Genomic_DNA"/>
</dbReference>
<dbReference type="CDD" id="cd21676">
    <property type="entry name" value="SMP_Mug190"/>
    <property type="match status" value="1"/>
</dbReference>